<dbReference type="PANTHER" id="PTHR45947:SF3">
    <property type="entry name" value="SULFOQUINOVOSYL TRANSFERASE SQD2"/>
    <property type="match status" value="1"/>
</dbReference>
<gene>
    <name evidence="5" type="ORF">EAH80_29035</name>
</gene>
<evidence type="ECO:0000256" key="1">
    <source>
        <dbReference type="ARBA" id="ARBA00022676"/>
    </source>
</evidence>
<reference evidence="5 6" key="1">
    <citation type="journal article" date="2019" name="Environ. Microbiol.">
        <title>Species interactions and distinct microbial communities in high Arctic permafrost affected cryosols are associated with the CH4 and CO2 gas fluxes.</title>
        <authorList>
            <person name="Altshuler I."/>
            <person name="Hamel J."/>
            <person name="Turney S."/>
            <person name="Magnuson E."/>
            <person name="Levesque R."/>
            <person name="Greer C."/>
            <person name="Whyte L.G."/>
        </authorList>
    </citation>
    <scope>NUCLEOTIDE SEQUENCE [LARGE SCALE GENOMIC DNA]</scope>
    <source>
        <strain evidence="5 6">S5.20</strain>
    </source>
</reference>
<evidence type="ECO:0000259" key="4">
    <source>
        <dbReference type="Pfam" id="PF13439"/>
    </source>
</evidence>
<comment type="caution">
    <text evidence="5">The sequence shown here is derived from an EMBL/GenBank/DDBJ whole genome shotgun (WGS) entry which is preliminary data.</text>
</comment>
<accession>A0A502DPN9</accession>
<dbReference type="GO" id="GO:0016757">
    <property type="term" value="F:glycosyltransferase activity"/>
    <property type="evidence" value="ECO:0007669"/>
    <property type="project" value="UniProtKB-KW"/>
</dbReference>
<dbReference type="Proteomes" id="UP000320095">
    <property type="component" value="Unassembled WGS sequence"/>
</dbReference>
<evidence type="ECO:0000313" key="6">
    <source>
        <dbReference type="Proteomes" id="UP000320095"/>
    </source>
</evidence>
<protein>
    <submittedName>
        <fullName evidence="5">Glycosyltransferase family 4 protein</fullName>
    </submittedName>
</protein>
<dbReference type="InterPro" id="IPR001296">
    <property type="entry name" value="Glyco_trans_1"/>
</dbReference>
<evidence type="ECO:0000259" key="3">
    <source>
        <dbReference type="Pfam" id="PF00534"/>
    </source>
</evidence>
<dbReference type="OrthoDB" id="9809227at2"/>
<keyword evidence="2 5" id="KW-0808">Transferase</keyword>
<dbReference type="RefSeq" id="WP_140699378.1">
    <property type="nucleotide sequence ID" value="NZ_RCZG01000022.1"/>
</dbReference>
<keyword evidence="6" id="KW-1185">Reference proteome</keyword>
<dbReference type="InterPro" id="IPR028098">
    <property type="entry name" value="Glyco_trans_4-like_N"/>
</dbReference>
<keyword evidence="1" id="KW-0328">Glycosyltransferase</keyword>
<evidence type="ECO:0000313" key="5">
    <source>
        <dbReference type="EMBL" id="TPG27365.1"/>
    </source>
</evidence>
<proteinExistence type="predicted"/>
<evidence type="ECO:0000256" key="2">
    <source>
        <dbReference type="ARBA" id="ARBA00022679"/>
    </source>
</evidence>
<dbReference type="GO" id="GO:1901137">
    <property type="term" value="P:carbohydrate derivative biosynthetic process"/>
    <property type="evidence" value="ECO:0007669"/>
    <property type="project" value="UniProtKB-ARBA"/>
</dbReference>
<dbReference type="Pfam" id="PF13439">
    <property type="entry name" value="Glyco_transf_4"/>
    <property type="match status" value="1"/>
</dbReference>
<dbReference type="GO" id="GO:0008610">
    <property type="term" value="P:lipid biosynthetic process"/>
    <property type="evidence" value="ECO:0007669"/>
    <property type="project" value="UniProtKB-ARBA"/>
</dbReference>
<dbReference type="SUPFAM" id="SSF53756">
    <property type="entry name" value="UDP-Glycosyltransferase/glycogen phosphorylase"/>
    <property type="match status" value="1"/>
</dbReference>
<feature type="domain" description="Glycosyltransferase subfamily 4-like N-terminal" evidence="4">
    <location>
        <begin position="24"/>
        <end position="181"/>
    </location>
</feature>
<dbReference type="Pfam" id="PF00534">
    <property type="entry name" value="Glycos_transf_1"/>
    <property type="match status" value="1"/>
</dbReference>
<feature type="domain" description="Glycosyl transferase family 1" evidence="3">
    <location>
        <begin position="191"/>
        <end position="332"/>
    </location>
</feature>
<dbReference type="PANTHER" id="PTHR45947">
    <property type="entry name" value="SULFOQUINOVOSYL TRANSFERASE SQD2"/>
    <property type="match status" value="1"/>
</dbReference>
<organism evidence="5 6">
    <name type="scientific">Mycolicibacterium hodleri</name>
    <dbReference type="NCBI Taxonomy" id="49897"/>
    <lineage>
        <taxon>Bacteria</taxon>
        <taxon>Bacillati</taxon>
        <taxon>Actinomycetota</taxon>
        <taxon>Actinomycetes</taxon>
        <taxon>Mycobacteriales</taxon>
        <taxon>Mycobacteriaceae</taxon>
        <taxon>Mycolicibacterium</taxon>
    </lineage>
</organism>
<dbReference type="InterPro" id="IPR050194">
    <property type="entry name" value="Glycosyltransferase_grp1"/>
</dbReference>
<dbReference type="AlphaFoldDB" id="A0A502DPN9"/>
<name>A0A502DPN9_9MYCO</name>
<dbReference type="EMBL" id="RCZG01000022">
    <property type="protein sequence ID" value="TPG27365.1"/>
    <property type="molecule type" value="Genomic_DNA"/>
</dbReference>
<sequence length="370" mass="39917">MSDRRLRIALLASSRFAVRQPFAGGLEAHVSQVAHALAALGHHVTLFAAPGSATDLPYDVLPVHTFEMTPQSRDDYLTPAWTVHETHAYVSVMLELAGPLRDSFDIVHNHSLHYIPLALARTVPMPMLTTLHTPPLPWMESAVALPGGVASAFAAVSAYTAAQWLPVNGVVPVIANGIDLTAWRPGAGGDYAVWSGRIVPEKGVTEAIVAARRAGFPVRFAGPIGDASYFEDEVKPLIGPDVRYEGHLRQDELAELVGSAAVALVTPRWEEPYGLVVAEALACGTPVAALARGGIPEILDWSSGSLARPDDPDELTRAIRHAASLSRADARLRAETHCSQNVMMQKYLDRYYQLIGARVRSTRPQDRPAA</sequence>
<dbReference type="GO" id="GO:1903509">
    <property type="term" value="P:liposaccharide metabolic process"/>
    <property type="evidence" value="ECO:0007669"/>
    <property type="project" value="UniProtKB-ARBA"/>
</dbReference>
<dbReference type="Gene3D" id="3.40.50.2000">
    <property type="entry name" value="Glycogen Phosphorylase B"/>
    <property type="match status" value="2"/>
</dbReference>